<feature type="domain" description="NadR/Ttd14 AAA" evidence="1">
    <location>
        <begin position="4"/>
        <end position="165"/>
    </location>
</feature>
<sequence length="176" mass="19253">MQPIIISGGPGAGKTSLLNALANKGYRTFPEVSRTLIREQAALSDGVLPWTNLPAFAALCLEYMSAQRREALRSTMPSFVDRAIPDICAYLAVGGEPVAAHYRDAAQGYHPQVFFCAPNASIYVQDDERPHSFAEAQAIHAQLKATYQSLGYEVVDVPWDGIEARANWVLARMQQG</sequence>
<protein>
    <submittedName>
        <fullName evidence="2">ATPase</fullName>
    </submittedName>
</protein>
<keyword evidence="3" id="KW-1185">Reference proteome</keyword>
<dbReference type="InterPro" id="IPR038727">
    <property type="entry name" value="NadR/Ttd14_AAA_dom"/>
</dbReference>
<gene>
    <name evidence="2" type="ORF">A3K86_00775</name>
</gene>
<evidence type="ECO:0000259" key="1">
    <source>
        <dbReference type="Pfam" id="PF13521"/>
    </source>
</evidence>
<dbReference type="InterPro" id="IPR027417">
    <property type="entry name" value="P-loop_NTPase"/>
</dbReference>
<organism evidence="2 3">
    <name type="scientific">Photobacterium jeanii</name>
    <dbReference type="NCBI Taxonomy" id="858640"/>
    <lineage>
        <taxon>Bacteria</taxon>
        <taxon>Pseudomonadati</taxon>
        <taxon>Pseudomonadota</taxon>
        <taxon>Gammaproteobacteria</taxon>
        <taxon>Vibrionales</taxon>
        <taxon>Vibrionaceae</taxon>
        <taxon>Photobacterium</taxon>
    </lineage>
</organism>
<dbReference type="Proteomes" id="UP000078503">
    <property type="component" value="Unassembled WGS sequence"/>
</dbReference>
<comment type="caution">
    <text evidence="2">The sequence shown here is derived from an EMBL/GenBank/DDBJ whole genome shotgun (WGS) entry which is preliminary data.</text>
</comment>
<dbReference type="Pfam" id="PF13521">
    <property type="entry name" value="AAA_28"/>
    <property type="match status" value="1"/>
</dbReference>
<dbReference type="AlphaFoldDB" id="A0A178KPQ1"/>
<name>A0A178KPQ1_9GAMM</name>
<accession>A0A178KPQ1</accession>
<dbReference type="RefSeq" id="WP_068326204.1">
    <property type="nucleotide sequence ID" value="NZ_LVHF01000010.1"/>
</dbReference>
<proteinExistence type="predicted"/>
<dbReference type="SUPFAM" id="SSF52540">
    <property type="entry name" value="P-loop containing nucleoside triphosphate hydrolases"/>
    <property type="match status" value="1"/>
</dbReference>
<evidence type="ECO:0000313" key="3">
    <source>
        <dbReference type="Proteomes" id="UP000078503"/>
    </source>
</evidence>
<dbReference type="EMBL" id="LVHF01000010">
    <property type="protein sequence ID" value="OAN19200.1"/>
    <property type="molecule type" value="Genomic_DNA"/>
</dbReference>
<reference evidence="2 3" key="1">
    <citation type="submission" date="2016-03" db="EMBL/GenBank/DDBJ databases">
        <title>Photobacterium proteolyticum sp. nov. a protease producing bacterium isolated from ocean sediments of Laizhou Bay.</title>
        <authorList>
            <person name="Li Y."/>
        </authorList>
    </citation>
    <scope>NUCLEOTIDE SEQUENCE [LARGE SCALE GENOMIC DNA]</scope>
    <source>
        <strain evidence="2 3">R-40508</strain>
    </source>
</reference>
<evidence type="ECO:0000313" key="2">
    <source>
        <dbReference type="EMBL" id="OAN19200.1"/>
    </source>
</evidence>
<dbReference type="OrthoDB" id="5638848at2"/>
<dbReference type="Gene3D" id="3.40.50.300">
    <property type="entry name" value="P-loop containing nucleotide triphosphate hydrolases"/>
    <property type="match status" value="1"/>
</dbReference>